<evidence type="ECO:0000313" key="2">
    <source>
        <dbReference type="EMBL" id="AMJ52400.1"/>
    </source>
</evidence>
<protein>
    <submittedName>
        <fullName evidence="2">Uncharacterized protein</fullName>
    </submittedName>
</protein>
<dbReference type="EMBL" id="KU305762">
    <property type="protein sequence ID" value="AMJ52400.1"/>
    <property type="molecule type" value="Genomic_DNA"/>
</dbReference>
<proteinExistence type="predicted"/>
<organism evidence="2">
    <name type="scientific">Rhizophagus clarus</name>
    <dbReference type="NCBI Taxonomy" id="94130"/>
    <lineage>
        <taxon>Eukaryota</taxon>
        <taxon>Fungi</taxon>
        <taxon>Fungi incertae sedis</taxon>
        <taxon>Mucoromycota</taxon>
        <taxon>Glomeromycotina</taxon>
        <taxon>Glomeromycetes</taxon>
        <taxon>Glomerales</taxon>
        <taxon>Glomeraceae</taxon>
        <taxon>Rhizophagus</taxon>
    </lineage>
</organism>
<sequence>MWLNRNFLFITTGLVILMLFFSLPAVAHHKHCHTMIKAHHYTKTVYPSHCSKRHTKTVTVTSTDAETTISPTTTTTTTTTTSITTTTTTTTSFVPPTPAAVQKRHERCDKITCVPDKHKHYIYKHGKCTEISYCTPTVHKPCPRDKTTTKTVLTTSTFTSTSTSTDTSTSTATSTSTSILVIPTCRATSSPCNINNFLECCNQCCFFPTHDANNGICCPFL</sequence>
<keyword evidence="1" id="KW-0732">Signal</keyword>
<name>A0A140D087_9GLOM</name>
<reference evidence="2" key="1">
    <citation type="journal article" date="2016" name="BMC Genomics">
        <title>The effector candidate repertoire of the arbuscular mycorrhizal fungus Rhizophagus clarus.</title>
        <authorList>
            <person name="Sedzielewska Toro K."/>
            <person name="Brachmann A."/>
        </authorList>
    </citation>
    <scope>NUCLEOTIDE SEQUENCE</scope>
    <source>
        <strain evidence="2">MUCL46238</strain>
    </source>
</reference>
<accession>A0A140D087</accession>
<evidence type="ECO:0000256" key="1">
    <source>
        <dbReference type="SAM" id="SignalP"/>
    </source>
</evidence>
<dbReference type="AlphaFoldDB" id="A0A140D087"/>
<feature type="signal peptide" evidence="1">
    <location>
        <begin position="1"/>
        <end position="29"/>
    </location>
</feature>
<feature type="chain" id="PRO_5007301901" evidence="1">
    <location>
        <begin position="30"/>
        <end position="221"/>
    </location>
</feature>